<protein>
    <recommendedName>
        <fullName evidence="3 13">Membrane protein insertase YidC</fullName>
    </recommendedName>
    <alternativeName>
        <fullName evidence="12 13">Foldase YidC</fullName>
    </alternativeName>
    <alternativeName>
        <fullName evidence="11 13">Membrane integrase YidC</fullName>
    </alternativeName>
    <alternativeName>
        <fullName evidence="13">Membrane protein YidC</fullName>
    </alternativeName>
</protein>
<dbReference type="STRING" id="1842532.A7E78_10305"/>
<evidence type="ECO:0000256" key="12">
    <source>
        <dbReference type="ARBA" id="ARBA00033342"/>
    </source>
</evidence>
<dbReference type="InterPro" id="IPR038221">
    <property type="entry name" value="YidC_periplasmic_sf"/>
</dbReference>
<dbReference type="Pfam" id="PF14849">
    <property type="entry name" value="YidC_periplas"/>
    <property type="match status" value="1"/>
</dbReference>
<feature type="transmembrane region" description="Helical" evidence="13">
    <location>
        <begin position="493"/>
        <end position="518"/>
    </location>
</feature>
<keyword evidence="18" id="KW-1185">Reference proteome</keyword>
<dbReference type="InterPro" id="IPR047196">
    <property type="entry name" value="YidC_ALB_C"/>
</dbReference>
<accession>A0A1L3GQM0</accession>
<keyword evidence="6 13" id="KW-0812">Transmembrane</keyword>
<evidence type="ECO:0000256" key="7">
    <source>
        <dbReference type="ARBA" id="ARBA00022927"/>
    </source>
</evidence>
<evidence type="ECO:0000256" key="13">
    <source>
        <dbReference type="HAMAP-Rule" id="MF_01810"/>
    </source>
</evidence>
<dbReference type="NCBIfam" id="TIGR03593">
    <property type="entry name" value="yidC_nterm"/>
    <property type="match status" value="1"/>
</dbReference>
<evidence type="ECO:0000313" key="17">
    <source>
        <dbReference type="EMBL" id="APG28205.1"/>
    </source>
</evidence>
<dbReference type="InterPro" id="IPR001708">
    <property type="entry name" value="YidC/ALB3/OXA1/COX18"/>
</dbReference>
<reference evidence="17 18" key="1">
    <citation type="journal article" date="2017" name="Genome Announc.">
        <title>Complete Genome Sequences of Two Acetylene-Fermenting Pelobacter acetylenicus Strains.</title>
        <authorList>
            <person name="Sutton J.M."/>
            <person name="Baesman S.M."/>
            <person name="Fierst J.L."/>
            <person name="Poret-Peterson A.T."/>
            <person name="Oremland R.S."/>
            <person name="Dunlap D.S."/>
            <person name="Akob D.M."/>
        </authorList>
    </citation>
    <scope>NUCLEOTIDE SEQUENCE [LARGE SCALE GENOMIC DNA]</scope>
    <source>
        <strain evidence="17 18">SFB93</strain>
    </source>
</reference>
<evidence type="ECO:0000256" key="10">
    <source>
        <dbReference type="ARBA" id="ARBA00023186"/>
    </source>
</evidence>
<dbReference type="PRINTS" id="PR01900">
    <property type="entry name" value="YIDCPROTEIN"/>
</dbReference>
<feature type="domain" description="Membrane insertase YidC/Oxa/ALB C-terminal" evidence="15">
    <location>
        <begin position="354"/>
        <end position="532"/>
    </location>
</feature>
<comment type="subcellular location">
    <subcellularLocation>
        <location evidence="1">Cell inner membrane</location>
        <topology evidence="1">Multi-pass membrane protein</topology>
    </subcellularLocation>
    <subcellularLocation>
        <location evidence="13">Cell membrane</location>
        <topology evidence="13">Multi-pass membrane protein</topology>
    </subcellularLocation>
</comment>
<name>A0A1L3GQM0_9BACT</name>
<keyword evidence="5 13" id="KW-1003">Cell membrane</keyword>
<dbReference type="InterPro" id="IPR028053">
    <property type="entry name" value="Membr_insert_YidC_N"/>
</dbReference>
<feature type="domain" description="Membrane insertase YidC N-terminal" evidence="16">
    <location>
        <begin position="74"/>
        <end position="342"/>
    </location>
</feature>
<feature type="transmembrane region" description="Helical" evidence="13">
    <location>
        <begin position="6"/>
        <end position="24"/>
    </location>
</feature>
<dbReference type="HAMAP" id="MF_01810">
    <property type="entry name" value="YidC_type1"/>
    <property type="match status" value="1"/>
</dbReference>
<dbReference type="PRINTS" id="PR00701">
    <property type="entry name" value="60KDINNERMP"/>
</dbReference>
<evidence type="ECO:0000256" key="9">
    <source>
        <dbReference type="ARBA" id="ARBA00023136"/>
    </source>
</evidence>
<evidence type="ECO:0000256" key="8">
    <source>
        <dbReference type="ARBA" id="ARBA00022989"/>
    </source>
</evidence>
<gene>
    <name evidence="13" type="primary">yidC</name>
    <name evidence="17" type="ORF">A7E78_10305</name>
</gene>
<keyword evidence="8 13" id="KW-1133">Transmembrane helix</keyword>
<proteinExistence type="inferred from homology"/>
<sequence length="539" mass="60371">MENKNILIAFVLMLAVWVGVNLLFPAPSAPPEQPKVDESQAASVVKDPVATPDSPVQAAMVEPTIPVPQQERTIVVRSGRYEAVFSSAGGRLKSLSLLGYAQTTAPDSPPVSLVDAPVSQQATLRTEGLGEFDISSEGFYALSVDENLIELGADEEREIVFTAISPRGLKIEKIFKLRGNSFDFDLQVRLTNLGTQTLRGATSLSLVEPWNESMKGSRYSFVGPAVFDGEKVHTHEVEDLAEEAPVYGSSSVWTLFERKYFMSAVVALADAGEKFRISKSGDLVENTIETPYAVLAAGQSTSADYLCFFGPRDIEILEQVDRQLDKAIDFGFFEIIARPLLTVLKFFYSYVGNWGIAIILLTCIIKLLFWPLTQKSYKSMKAMQTLQPEMQKLREKFKNNKEQLNKEIMALYKTKRVNPMGGCLPMFVQIPVFFALYKVLLGTIALRHAPFAFWLQDLSVKDPYYITPIIMGVTMFFQQKMSPSTMDPAQAKIFMFMPLIFTFMFLNFPSGLVLYWMVNNILTILQQWHVNREPKAVAS</sequence>
<dbReference type="CDD" id="cd19961">
    <property type="entry name" value="EcYidC-like_peri"/>
    <property type="match status" value="1"/>
</dbReference>
<dbReference type="GO" id="GO:0015031">
    <property type="term" value="P:protein transport"/>
    <property type="evidence" value="ECO:0007669"/>
    <property type="project" value="UniProtKB-KW"/>
</dbReference>
<dbReference type="GO" id="GO:0005886">
    <property type="term" value="C:plasma membrane"/>
    <property type="evidence" value="ECO:0007669"/>
    <property type="project" value="UniProtKB-SubCell"/>
</dbReference>
<dbReference type="OrthoDB" id="9780552at2"/>
<evidence type="ECO:0000259" key="15">
    <source>
        <dbReference type="Pfam" id="PF02096"/>
    </source>
</evidence>
<evidence type="ECO:0000256" key="11">
    <source>
        <dbReference type="ARBA" id="ARBA00033245"/>
    </source>
</evidence>
<feature type="transmembrane region" description="Helical" evidence="13">
    <location>
        <begin position="354"/>
        <end position="373"/>
    </location>
</feature>
<evidence type="ECO:0000313" key="18">
    <source>
        <dbReference type="Proteomes" id="UP000182517"/>
    </source>
</evidence>
<keyword evidence="7 13" id="KW-0653">Protein transport</keyword>
<keyword evidence="4 13" id="KW-0813">Transport</keyword>
<dbReference type="InterPro" id="IPR028055">
    <property type="entry name" value="YidC/Oxa/ALB_C"/>
</dbReference>
<dbReference type="RefSeq" id="WP_072284176.1">
    <property type="nucleotide sequence ID" value="NZ_CP015519.1"/>
</dbReference>
<keyword evidence="9 13" id="KW-0472">Membrane</keyword>
<feature type="transmembrane region" description="Helical" evidence="13">
    <location>
        <begin position="423"/>
        <end position="444"/>
    </location>
</feature>
<evidence type="ECO:0000256" key="1">
    <source>
        <dbReference type="ARBA" id="ARBA00004429"/>
    </source>
</evidence>
<dbReference type="InterPro" id="IPR019998">
    <property type="entry name" value="Membr_insert_YidC"/>
</dbReference>
<dbReference type="NCBIfam" id="TIGR03592">
    <property type="entry name" value="yidC_oxa1_cterm"/>
    <property type="match status" value="1"/>
</dbReference>
<dbReference type="PANTHER" id="PTHR12428:SF65">
    <property type="entry name" value="CYTOCHROME C OXIDASE ASSEMBLY PROTEIN COX18, MITOCHONDRIAL"/>
    <property type="match status" value="1"/>
</dbReference>
<dbReference type="AlphaFoldDB" id="A0A1L3GQM0"/>
<dbReference type="GO" id="GO:0032977">
    <property type="term" value="F:membrane insertase activity"/>
    <property type="evidence" value="ECO:0007669"/>
    <property type="project" value="InterPro"/>
</dbReference>
<comment type="function">
    <text evidence="13">Required for the insertion and/or proper folding and/or complex formation of integral membrane proteins into the membrane. Involved in integration of membrane proteins that insert both dependently and independently of the Sec translocase complex, as well as at least some lipoproteins. Aids folding of multispanning membrane proteins.</text>
</comment>
<dbReference type="KEGG" id="pef:A7E78_10305"/>
<evidence type="ECO:0000256" key="4">
    <source>
        <dbReference type="ARBA" id="ARBA00022448"/>
    </source>
</evidence>
<evidence type="ECO:0000256" key="14">
    <source>
        <dbReference type="SAM" id="Coils"/>
    </source>
</evidence>
<dbReference type="GO" id="GO:0051205">
    <property type="term" value="P:protein insertion into membrane"/>
    <property type="evidence" value="ECO:0007669"/>
    <property type="project" value="TreeGrafter"/>
</dbReference>
<evidence type="ECO:0000256" key="2">
    <source>
        <dbReference type="ARBA" id="ARBA00010527"/>
    </source>
</evidence>
<organism evidence="17 18">
    <name type="scientific">Syntrophotalea acetylenivorans</name>
    <dbReference type="NCBI Taxonomy" id="1842532"/>
    <lineage>
        <taxon>Bacteria</taxon>
        <taxon>Pseudomonadati</taxon>
        <taxon>Thermodesulfobacteriota</taxon>
        <taxon>Desulfuromonadia</taxon>
        <taxon>Desulfuromonadales</taxon>
        <taxon>Syntrophotaleaceae</taxon>
        <taxon>Syntrophotalea</taxon>
    </lineage>
</organism>
<dbReference type="EMBL" id="CP015519">
    <property type="protein sequence ID" value="APG28205.1"/>
    <property type="molecule type" value="Genomic_DNA"/>
</dbReference>
<keyword evidence="10 13" id="KW-0143">Chaperone</keyword>
<evidence type="ECO:0000256" key="5">
    <source>
        <dbReference type="ARBA" id="ARBA00022475"/>
    </source>
</evidence>
<evidence type="ECO:0000256" key="6">
    <source>
        <dbReference type="ARBA" id="ARBA00022692"/>
    </source>
</evidence>
<comment type="similarity">
    <text evidence="2 13">Belongs to the OXA1/ALB3/YidC family. Type 1 subfamily.</text>
</comment>
<comment type="subunit">
    <text evidence="13">Interacts with the Sec translocase complex via SecD. Specifically interacts with transmembrane segments of nascent integral membrane proteins during membrane integration.</text>
</comment>
<dbReference type="Pfam" id="PF02096">
    <property type="entry name" value="60KD_IMP"/>
    <property type="match status" value="1"/>
</dbReference>
<dbReference type="NCBIfam" id="NF002353">
    <property type="entry name" value="PRK01318.1-4"/>
    <property type="match status" value="1"/>
</dbReference>
<dbReference type="Gene3D" id="2.70.98.90">
    <property type="match status" value="1"/>
</dbReference>
<evidence type="ECO:0000256" key="3">
    <source>
        <dbReference type="ARBA" id="ARBA00015325"/>
    </source>
</evidence>
<dbReference type="CDD" id="cd20070">
    <property type="entry name" value="5TM_YidC_Alb3"/>
    <property type="match status" value="1"/>
</dbReference>
<keyword evidence="14" id="KW-0175">Coiled coil</keyword>
<dbReference type="PANTHER" id="PTHR12428">
    <property type="entry name" value="OXA1"/>
    <property type="match status" value="1"/>
</dbReference>
<feature type="coiled-coil region" evidence="14">
    <location>
        <begin position="387"/>
        <end position="414"/>
    </location>
</feature>
<evidence type="ECO:0000259" key="16">
    <source>
        <dbReference type="Pfam" id="PF14849"/>
    </source>
</evidence>
<dbReference type="Proteomes" id="UP000182517">
    <property type="component" value="Chromosome"/>
</dbReference>